<dbReference type="PROSITE" id="PS50191">
    <property type="entry name" value="CRAL_TRIO"/>
    <property type="match status" value="1"/>
</dbReference>
<dbReference type="InterPro" id="IPR036273">
    <property type="entry name" value="CRAL/TRIO_N_dom_sf"/>
</dbReference>
<accession>E9H236</accession>
<dbReference type="OMA" id="CENITMQ"/>
<proteinExistence type="predicted"/>
<dbReference type="PANTHER" id="PTHR10174">
    <property type="entry name" value="ALPHA-TOCOPHEROL TRANSFER PROTEIN-RELATED"/>
    <property type="match status" value="1"/>
</dbReference>
<dbReference type="AlphaFoldDB" id="E9H236"/>
<dbReference type="SUPFAM" id="SSF52087">
    <property type="entry name" value="CRAL/TRIO domain"/>
    <property type="match status" value="1"/>
</dbReference>
<dbReference type="InterPro" id="IPR036865">
    <property type="entry name" value="CRAL-TRIO_dom_sf"/>
</dbReference>
<dbReference type="Gene3D" id="1.20.5.1200">
    <property type="entry name" value="Alpha-tocopherol transfer"/>
    <property type="match status" value="1"/>
</dbReference>
<dbReference type="InParanoid" id="E9H236"/>
<dbReference type="SMART" id="SM00516">
    <property type="entry name" value="SEC14"/>
    <property type="match status" value="1"/>
</dbReference>
<evidence type="ECO:0000313" key="3">
    <source>
        <dbReference type="Proteomes" id="UP000000305"/>
    </source>
</evidence>
<dbReference type="OrthoDB" id="75724at2759"/>
<dbReference type="Pfam" id="PF00650">
    <property type="entry name" value="CRAL_TRIO"/>
    <property type="match status" value="1"/>
</dbReference>
<dbReference type="SUPFAM" id="SSF46938">
    <property type="entry name" value="CRAL/TRIO N-terminal domain"/>
    <property type="match status" value="1"/>
</dbReference>
<evidence type="ECO:0000313" key="2">
    <source>
        <dbReference type="EMBL" id="EFX74098.1"/>
    </source>
</evidence>
<dbReference type="EMBL" id="GL732585">
    <property type="protein sequence ID" value="EFX74098.1"/>
    <property type="molecule type" value="Genomic_DNA"/>
</dbReference>
<dbReference type="PANTHER" id="PTHR10174:SF130">
    <property type="entry name" value="ALPHA-TOCOPHEROL TRANSFER PROTEIN-LIKE"/>
    <property type="match status" value="1"/>
</dbReference>
<dbReference type="InterPro" id="IPR011074">
    <property type="entry name" value="CRAL/TRIO_N_dom"/>
</dbReference>
<reference evidence="2 3" key="1">
    <citation type="journal article" date="2011" name="Science">
        <title>The ecoresponsive genome of Daphnia pulex.</title>
        <authorList>
            <person name="Colbourne J.K."/>
            <person name="Pfrender M.E."/>
            <person name="Gilbert D."/>
            <person name="Thomas W.K."/>
            <person name="Tucker A."/>
            <person name="Oakley T.H."/>
            <person name="Tokishita S."/>
            <person name="Aerts A."/>
            <person name="Arnold G.J."/>
            <person name="Basu M.K."/>
            <person name="Bauer D.J."/>
            <person name="Caceres C.E."/>
            <person name="Carmel L."/>
            <person name="Casola C."/>
            <person name="Choi J.H."/>
            <person name="Detter J.C."/>
            <person name="Dong Q."/>
            <person name="Dusheyko S."/>
            <person name="Eads B.D."/>
            <person name="Frohlich T."/>
            <person name="Geiler-Samerotte K.A."/>
            <person name="Gerlach D."/>
            <person name="Hatcher P."/>
            <person name="Jogdeo S."/>
            <person name="Krijgsveld J."/>
            <person name="Kriventseva E.V."/>
            <person name="Kultz D."/>
            <person name="Laforsch C."/>
            <person name="Lindquist E."/>
            <person name="Lopez J."/>
            <person name="Manak J.R."/>
            <person name="Muller J."/>
            <person name="Pangilinan J."/>
            <person name="Patwardhan R.P."/>
            <person name="Pitluck S."/>
            <person name="Pritham E.J."/>
            <person name="Rechtsteiner A."/>
            <person name="Rho M."/>
            <person name="Rogozin I.B."/>
            <person name="Sakarya O."/>
            <person name="Salamov A."/>
            <person name="Schaack S."/>
            <person name="Shapiro H."/>
            <person name="Shiga Y."/>
            <person name="Skalitzky C."/>
            <person name="Smith Z."/>
            <person name="Souvorov A."/>
            <person name="Sung W."/>
            <person name="Tang Z."/>
            <person name="Tsuchiya D."/>
            <person name="Tu H."/>
            <person name="Vos H."/>
            <person name="Wang M."/>
            <person name="Wolf Y.I."/>
            <person name="Yamagata H."/>
            <person name="Yamada T."/>
            <person name="Ye Y."/>
            <person name="Shaw J.R."/>
            <person name="Andrews J."/>
            <person name="Crease T.J."/>
            <person name="Tang H."/>
            <person name="Lucas S.M."/>
            <person name="Robertson H.M."/>
            <person name="Bork P."/>
            <person name="Koonin E.V."/>
            <person name="Zdobnov E.M."/>
            <person name="Grigoriev I.V."/>
            <person name="Lynch M."/>
            <person name="Boore J.L."/>
        </authorList>
    </citation>
    <scope>NUCLEOTIDE SEQUENCE [LARGE SCALE GENOMIC DNA]</scope>
</reference>
<feature type="domain" description="CRAL-TRIO" evidence="1">
    <location>
        <begin position="74"/>
        <end position="238"/>
    </location>
</feature>
<sequence length="259" mass="30611">MNNNITSLTHIDKELVEKFRLLIKESNINLSMSDELLMCFIHARKYDVNRAMRLLNNYIRMTKNYPELLTELRPARAKQVLDMGYIFASPQRDQNDRRVFIVNLSDWDPRICCLEDLFRTVVFCFQRMMSEIETQTNGIVVILDFKDFTLHKVKQFTPSLIKTIADTIQDVFPIRLQGIHILNEPRILKILVAMFWPFLSNKIRNRLFFHGHSYTTLHKQIDPASLPSNYDGCLKPMETMHFSNVFSEKDYSKLFDCFN</sequence>
<dbReference type="SMART" id="SM01100">
    <property type="entry name" value="CRAL_TRIO_N"/>
    <property type="match status" value="1"/>
</dbReference>
<dbReference type="Gene3D" id="3.40.525.10">
    <property type="entry name" value="CRAL-TRIO lipid binding domain"/>
    <property type="match status" value="1"/>
</dbReference>
<evidence type="ECO:0000259" key="1">
    <source>
        <dbReference type="PROSITE" id="PS50191"/>
    </source>
</evidence>
<gene>
    <name evidence="2" type="ORF">DAPPUDRAFT_215219</name>
</gene>
<dbReference type="eggNOG" id="KOG1471">
    <property type="taxonomic scope" value="Eukaryota"/>
</dbReference>
<dbReference type="InterPro" id="IPR001251">
    <property type="entry name" value="CRAL-TRIO_dom"/>
</dbReference>
<protein>
    <recommendedName>
        <fullName evidence="1">CRAL-TRIO domain-containing protein</fullName>
    </recommendedName>
</protein>
<dbReference type="KEGG" id="dpx:DAPPUDRAFT_215219"/>
<dbReference type="Gene3D" id="1.10.8.20">
    <property type="entry name" value="N-terminal domain of phosphatidylinositol transfer protein sec14p"/>
    <property type="match status" value="1"/>
</dbReference>
<dbReference type="Proteomes" id="UP000000305">
    <property type="component" value="Unassembled WGS sequence"/>
</dbReference>
<name>E9H236_DAPPU</name>
<dbReference type="FunCoup" id="E9H236">
    <property type="interactions" value="594"/>
</dbReference>
<dbReference type="CDD" id="cd00170">
    <property type="entry name" value="SEC14"/>
    <property type="match status" value="1"/>
</dbReference>
<dbReference type="GO" id="GO:1902936">
    <property type="term" value="F:phosphatidylinositol bisphosphate binding"/>
    <property type="evidence" value="ECO:0000318"/>
    <property type="project" value="GO_Central"/>
</dbReference>
<dbReference type="HOGENOM" id="CLU_046597_1_3_1"/>
<keyword evidence="3" id="KW-1185">Reference proteome</keyword>
<organism evidence="2 3">
    <name type="scientific">Daphnia pulex</name>
    <name type="common">Water flea</name>
    <dbReference type="NCBI Taxonomy" id="6669"/>
    <lineage>
        <taxon>Eukaryota</taxon>
        <taxon>Metazoa</taxon>
        <taxon>Ecdysozoa</taxon>
        <taxon>Arthropoda</taxon>
        <taxon>Crustacea</taxon>
        <taxon>Branchiopoda</taxon>
        <taxon>Diplostraca</taxon>
        <taxon>Cladocera</taxon>
        <taxon>Anomopoda</taxon>
        <taxon>Daphniidae</taxon>
        <taxon>Daphnia</taxon>
    </lineage>
</organism>
<dbReference type="PRINTS" id="PR00180">
    <property type="entry name" value="CRETINALDHBP"/>
</dbReference>